<dbReference type="AlphaFoldDB" id="M7T2L8"/>
<dbReference type="eggNOG" id="ENOG502RI0K">
    <property type="taxonomic scope" value="Eukaryota"/>
</dbReference>
<evidence type="ECO:0000313" key="2">
    <source>
        <dbReference type="Proteomes" id="UP000012174"/>
    </source>
</evidence>
<gene>
    <name evidence="1" type="ORF">UCREL1_8978</name>
</gene>
<organism evidence="1 2">
    <name type="scientific">Eutypa lata (strain UCR-EL1)</name>
    <name type="common">Grapevine dieback disease fungus</name>
    <name type="synonym">Eutypa armeniacae</name>
    <dbReference type="NCBI Taxonomy" id="1287681"/>
    <lineage>
        <taxon>Eukaryota</taxon>
        <taxon>Fungi</taxon>
        <taxon>Dikarya</taxon>
        <taxon>Ascomycota</taxon>
        <taxon>Pezizomycotina</taxon>
        <taxon>Sordariomycetes</taxon>
        <taxon>Xylariomycetidae</taxon>
        <taxon>Xylariales</taxon>
        <taxon>Diatrypaceae</taxon>
        <taxon>Eutypa</taxon>
    </lineage>
</organism>
<sequence length="257" mass="29450">MLQVIRDTGVLDSKDQSIINDFHHRALGDPSIRDFCDNSKRLLQDLDAAFLPLFNKIILSIPAHRNISGPSYYARMPDFREFLSLAEIALRTAKRAVKNPAHQLSLQCELAGHLLRVALVCRDPLARDQATWMLRDYPGRDGLWNAPSLYAVALRNRDVERATAAEGTPTEQWQRLWHREHIFEDGGDRVIFRYMEKNAATGIWQMVEEAADISVEFENGFHWVRQPLTGSGKLLMREWFPLESSPENGHHPGEPRD</sequence>
<dbReference type="EMBL" id="KB707125">
    <property type="protein sequence ID" value="EMR64071.1"/>
    <property type="molecule type" value="Genomic_DNA"/>
</dbReference>
<reference evidence="2" key="1">
    <citation type="journal article" date="2013" name="Genome Announc.">
        <title>Draft genome sequence of the grapevine dieback fungus Eutypa lata UCR-EL1.</title>
        <authorList>
            <person name="Blanco-Ulate B."/>
            <person name="Rolshausen P.E."/>
            <person name="Cantu D."/>
        </authorList>
    </citation>
    <scope>NUCLEOTIDE SEQUENCE [LARGE SCALE GENOMIC DNA]</scope>
    <source>
        <strain evidence="2">UCR-EL1</strain>
    </source>
</reference>
<dbReference type="OrthoDB" id="3598904at2759"/>
<evidence type="ECO:0000313" key="1">
    <source>
        <dbReference type="EMBL" id="EMR64071.1"/>
    </source>
</evidence>
<dbReference type="KEGG" id="ela:UCREL1_8978"/>
<accession>M7T2L8</accession>
<keyword evidence="2" id="KW-1185">Reference proteome</keyword>
<dbReference type="STRING" id="1287681.M7T2L8"/>
<protein>
    <submittedName>
        <fullName evidence="1">Putative c6 zinc finger domain-containing protein</fullName>
    </submittedName>
</protein>
<dbReference type="HOGENOM" id="CLU_051370_0_0_1"/>
<dbReference type="Proteomes" id="UP000012174">
    <property type="component" value="Unassembled WGS sequence"/>
</dbReference>
<name>M7T2L8_EUTLA</name>
<proteinExistence type="predicted"/>